<sequence length="141" mass="16069">MRTAALSFLARHLLNLGLLLLVGRIFVRAFGTLLVPVFAIRLVGILFLVLGEFVVSIFSHILLRVRATCRNVRRRRLIRRPRSFVRALTLAQGRRRRLKAERSRASLRTNTRAALGVNDRARSAKAARGIIRKRLTYQTAN</sequence>
<feature type="transmembrane region" description="Helical" evidence="1">
    <location>
        <begin position="45"/>
        <end position="65"/>
    </location>
</feature>
<reference evidence="2 3" key="1">
    <citation type="submission" date="2017-08" db="EMBL/GenBank/DDBJ databases">
        <title>Infants hospitalized years apart are colonized by the same room-sourced microbial strains.</title>
        <authorList>
            <person name="Brooks B."/>
            <person name="Olm M.R."/>
            <person name="Firek B.A."/>
            <person name="Baker R."/>
            <person name="Thomas B.C."/>
            <person name="Morowitz M.J."/>
            <person name="Banfield J.F."/>
        </authorList>
    </citation>
    <scope>NUCLEOTIDE SEQUENCE [LARGE SCALE GENOMIC DNA]</scope>
    <source>
        <strain evidence="2">S2_005_003_R2_43</strain>
    </source>
</reference>
<gene>
    <name evidence="2" type="ORF">DI565_11715</name>
</gene>
<keyword evidence="1" id="KW-1133">Transmembrane helix</keyword>
<evidence type="ECO:0000313" key="3">
    <source>
        <dbReference type="Proteomes" id="UP000249577"/>
    </source>
</evidence>
<evidence type="ECO:0000256" key="1">
    <source>
        <dbReference type="SAM" id="Phobius"/>
    </source>
</evidence>
<proteinExistence type="predicted"/>
<feature type="transmembrane region" description="Helical" evidence="1">
    <location>
        <begin position="12"/>
        <end position="39"/>
    </location>
</feature>
<dbReference type="Proteomes" id="UP000249577">
    <property type="component" value="Unassembled WGS sequence"/>
</dbReference>
<protein>
    <submittedName>
        <fullName evidence="2">Uncharacterized protein</fullName>
    </submittedName>
</protein>
<dbReference type="EMBL" id="QFPN01000005">
    <property type="protein sequence ID" value="PZQ15081.1"/>
    <property type="molecule type" value="Genomic_DNA"/>
</dbReference>
<evidence type="ECO:0000313" key="2">
    <source>
        <dbReference type="EMBL" id="PZQ15081.1"/>
    </source>
</evidence>
<name>A0A2W5KDX3_ANCNO</name>
<organism evidence="2 3">
    <name type="scientific">Ancylobacter novellus</name>
    <name type="common">Thiobacillus novellus</name>
    <dbReference type="NCBI Taxonomy" id="921"/>
    <lineage>
        <taxon>Bacteria</taxon>
        <taxon>Pseudomonadati</taxon>
        <taxon>Pseudomonadota</taxon>
        <taxon>Alphaproteobacteria</taxon>
        <taxon>Hyphomicrobiales</taxon>
        <taxon>Xanthobacteraceae</taxon>
        <taxon>Ancylobacter</taxon>
    </lineage>
</organism>
<dbReference type="AlphaFoldDB" id="A0A2W5KDX3"/>
<keyword evidence="1" id="KW-0472">Membrane</keyword>
<accession>A0A2W5KDX3</accession>
<comment type="caution">
    <text evidence="2">The sequence shown here is derived from an EMBL/GenBank/DDBJ whole genome shotgun (WGS) entry which is preliminary data.</text>
</comment>
<keyword evidence="1" id="KW-0812">Transmembrane</keyword>